<dbReference type="AlphaFoldDB" id="A0A0F9P6U2"/>
<comment type="caution">
    <text evidence="2">The sequence shown here is derived from an EMBL/GenBank/DDBJ whole genome shotgun (WGS) entry which is preliminary data.</text>
</comment>
<gene>
    <name evidence="2" type="ORF">LCGC14_1251520</name>
</gene>
<feature type="region of interest" description="Disordered" evidence="1">
    <location>
        <begin position="289"/>
        <end position="327"/>
    </location>
</feature>
<sequence>RYTDGPLSTTCPPTELYLAINGTGTGKLPDVLQRFDTVPTGTSDYCLLQGDIITIEYTDPTDASGSITTVTDSATFDLRNGVLQSDKSVYIIGSDMIMTIIDPDWDLDNDAAETYPLDTIEWDSDAATVTMGSQGGEAAAFDPEPSNFRETGDSTGIFQIVIEIPEVLQNDRLERGEEIVLEYTDWGPSGSDFVGDEDEDINLTLYTSNFGATVELDQKVYTWTDKVYITVVAPDHNFDSDLIDEIGNTNLDPVKVATRGNDLKEYKLVETGTDTGIFTGEVILTGFQHDADGDPDTGARPGGTQLIGSDTNPRTEGEGPTSGFLQSSDDDGITVSFEFSEDETVVGSALVRWNIGESQWLEASYPASGTGVVRVVDPDMNLNPEAVDNFDVDVWSDSDAGGIDLTVTETNEATGIFEGTVFFTTTDESSGHRLRVSEGDTITAEYEDNTLPDPYTTADELDITGTSLIGTIVPPLERAPAANARVVDAFGNSLASVSVDQQVQITADLANGQDREQSFAYLVQVQDASGVTIALAWISGTLSAGQSFSPALSWTPDASGTYTATVFVWESVDNPTALSPPASVDISVS</sequence>
<accession>A0A0F9P6U2</accession>
<name>A0A0F9P6U2_9ZZZZ</name>
<reference evidence="2" key="1">
    <citation type="journal article" date="2015" name="Nature">
        <title>Complex archaea that bridge the gap between prokaryotes and eukaryotes.</title>
        <authorList>
            <person name="Spang A."/>
            <person name="Saw J.H."/>
            <person name="Jorgensen S.L."/>
            <person name="Zaremba-Niedzwiedzka K."/>
            <person name="Martijn J."/>
            <person name="Lind A.E."/>
            <person name="van Eijk R."/>
            <person name="Schleper C."/>
            <person name="Guy L."/>
            <person name="Ettema T.J."/>
        </authorList>
    </citation>
    <scope>NUCLEOTIDE SEQUENCE</scope>
</reference>
<evidence type="ECO:0000313" key="2">
    <source>
        <dbReference type="EMBL" id="KKM89152.1"/>
    </source>
</evidence>
<feature type="non-terminal residue" evidence="2">
    <location>
        <position position="1"/>
    </location>
</feature>
<organism evidence="2">
    <name type="scientific">marine sediment metagenome</name>
    <dbReference type="NCBI Taxonomy" id="412755"/>
    <lineage>
        <taxon>unclassified sequences</taxon>
        <taxon>metagenomes</taxon>
        <taxon>ecological metagenomes</taxon>
    </lineage>
</organism>
<dbReference type="EMBL" id="LAZR01006861">
    <property type="protein sequence ID" value="KKM89152.1"/>
    <property type="molecule type" value="Genomic_DNA"/>
</dbReference>
<proteinExistence type="predicted"/>
<protein>
    <submittedName>
        <fullName evidence="2">Uncharacterized protein</fullName>
    </submittedName>
</protein>
<evidence type="ECO:0000256" key="1">
    <source>
        <dbReference type="SAM" id="MobiDB-lite"/>
    </source>
</evidence>